<gene>
    <name evidence="1" type="ORF">XFF6991_460083</name>
</gene>
<evidence type="ECO:0000313" key="1">
    <source>
        <dbReference type="EMBL" id="SOO25528.1"/>
    </source>
</evidence>
<proteinExistence type="predicted"/>
<comment type="caution">
    <text evidence="1">The sequence shown here is derived from an EMBL/GenBank/DDBJ whole genome shotgun (WGS) entry which is preliminary data.</text>
</comment>
<accession>A0A7Z7J4E6</accession>
<evidence type="ECO:0000313" key="2">
    <source>
        <dbReference type="Proteomes" id="UP000234345"/>
    </source>
</evidence>
<reference evidence="1 2" key="1">
    <citation type="submission" date="2017-10" db="EMBL/GenBank/DDBJ databases">
        <authorList>
            <person name="Regsiter A."/>
            <person name="William W."/>
        </authorList>
    </citation>
    <scope>NUCLEOTIDE SEQUENCE [LARGE SCALE GENOMIC DNA]</scope>
    <source>
        <strain evidence="1 2">CFBP6991</strain>
    </source>
</reference>
<dbReference type="EMBL" id="OCZC01000073">
    <property type="protein sequence ID" value="SOO25528.1"/>
    <property type="molecule type" value="Genomic_DNA"/>
</dbReference>
<dbReference type="Proteomes" id="UP000234345">
    <property type="component" value="Unassembled WGS sequence"/>
</dbReference>
<protein>
    <submittedName>
        <fullName evidence="1">Uncharacterized protein</fullName>
    </submittedName>
</protein>
<sequence length="72" mass="7972">MNMRNLNFASRLGLGLIALVGFTGASAEGKKINYLYCNIYTDNSCFGIASGEKVRISLPSDFLYMKSRWLAV</sequence>
<dbReference type="AlphaFoldDB" id="A0A7Z7J4E6"/>
<organism evidence="1 2">
    <name type="scientific">Xanthomonas campestris pv. phaseoli</name>
    <dbReference type="NCBI Taxonomy" id="317013"/>
    <lineage>
        <taxon>Bacteria</taxon>
        <taxon>Pseudomonadati</taxon>
        <taxon>Pseudomonadota</taxon>
        <taxon>Gammaproteobacteria</taxon>
        <taxon>Lysobacterales</taxon>
        <taxon>Lysobacteraceae</taxon>
        <taxon>Xanthomonas</taxon>
    </lineage>
</organism>
<name>A0A7Z7J4E6_XANCH</name>